<evidence type="ECO:0000256" key="1">
    <source>
        <dbReference type="PROSITE-ProRule" id="PRU00339"/>
    </source>
</evidence>
<keyword evidence="1" id="KW-0802">TPR repeat</keyword>
<keyword evidence="3" id="KW-1185">Reference proteome</keyword>
<dbReference type="InterPro" id="IPR019734">
    <property type="entry name" value="TPR_rpt"/>
</dbReference>
<dbReference type="SUPFAM" id="SSF48452">
    <property type="entry name" value="TPR-like"/>
    <property type="match status" value="1"/>
</dbReference>
<comment type="caution">
    <text evidence="2">The sequence shown here is derived from an EMBL/GenBank/DDBJ whole genome shotgun (WGS) entry which is preliminary data.</text>
</comment>
<dbReference type="InterPro" id="IPR044650">
    <property type="entry name" value="SRFR1-like"/>
</dbReference>
<dbReference type="Proteomes" id="UP000310168">
    <property type="component" value="Unassembled WGS sequence"/>
</dbReference>
<name>A0ABY2TQY8_9SPIR</name>
<dbReference type="PANTHER" id="PTHR44749">
    <property type="entry name" value="SUPPRESSOR OF RPS4-RLD 1"/>
    <property type="match status" value="1"/>
</dbReference>
<dbReference type="RefSeq" id="WP_137998343.1">
    <property type="nucleotide sequence ID" value="NZ_SJDU01000146.1"/>
</dbReference>
<proteinExistence type="predicted"/>
<dbReference type="PANTHER" id="PTHR44749:SF1">
    <property type="entry name" value="TETRATRICOPEPTIDE-LIKE HELICAL DOMAIN-CONTAINING PROTEIN"/>
    <property type="match status" value="1"/>
</dbReference>
<evidence type="ECO:0000313" key="3">
    <source>
        <dbReference type="Proteomes" id="UP000310168"/>
    </source>
</evidence>
<sequence>MDMLKNITLHLIKGDNEKALELCNNVINNIKKPHPSFSDFYNLRGMINIRFKKYEEAFDDYNTAIKLNPYNQISYFNISIAKHDLGLYQESIEAFLQCSKLDKYLKYNYINQVISLYIWNYNSDTIEDIFKMLSEDKYNDLWRKDITFNLLNSIISKYLKNSENKNILKDIKKILLYEYFLLQVLSLYFIIIHTKNNNIEIAHYTSMNTLLKLIDSKESRIRITNISNANDPKEGKILENIFNKNGLNIKIKNEENLITLQTSFSRNKDALTMFRLYGKKENKEATGVCLCIDKNYFNCEPISLASPMQMMSDYKKGINNLYFILYYNESKNQLIFNPTDSKYSNIIVDLNKYCRLKVNKIIDENIENIINYIFYKIFNFTEKIDKQIEDKNLKDEIFSNLFENIRYIIKHEAFFEEQELRMLVTTDYKNEKIEEDNKRLYINYNELFNENENFIKEIILGGKIEDRELTSDYIKKIIYNKYKDNDKMNKIKVSISQAPLR</sequence>
<dbReference type="InterPro" id="IPR011990">
    <property type="entry name" value="TPR-like_helical_dom_sf"/>
</dbReference>
<dbReference type="EMBL" id="SJDU01000146">
    <property type="protein sequence ID" value="TKZ35176.1"/>
    <property type="molecule type" value="Genomic_DNA"/>
</dbReference>
<feature type="repeat" description="TPR" evidence="1">
    <location>
        <begin position="38"/>
        <end position="71"/>
    </location>
</feature>
<dbReference type="PROSITE" id="PS50005">
    <property type="entry name" value="TPR"/>
    <property type="match status" value="1"/>
</dbReference>
<protein>
    <recommendedName>
        <fullName evidence="4">Tetratricopeptide repeat protein</fullName>
    </recommendedName>
</protein>
<organism evidence="2 3">
    <name type="scientific">Brachyspira catarrhinii</name>
    <dbReference type="NCBI Taxonomy" id="2528966"/>
    <lineage>
        <taxon>Bacteria</taxon>
        <taxon>Pseudomonadati</taxon>
        <taxon>Spirochaetota</taxon>
        <taxon>Spirochaetia</taxon>
        <taxon>Brachyspirales</taxon>
        <taxon>Brachyspiraceae</taxon>
        <taxon>Brachyspira</taxon>
    </lineage>
</organism>
<accession>A0ABY2TQY8</accession>
<reference evidence="2 3" key="1">
    <citation type="journal article" date="2019" name="Anaerobe">
        <title>Brachyspira catarrhinii sp. nov., an anaerobic intestinal spirochaete isolated from vervet monkeys may have been misidentified as Brachyspira aalborgi in previous studies.</title>
        <authorList>
            <person name="Phillips N.D."/>
            <person name="La T."/>
            <person name="Hampson D.J."/>
        </authorList>
    </citation>
    <scope>NUCLEOTIDE SEQUENCE [LARGE SCALE GENOMIC DNA]</scope>
    <source>
        <strain evidence="2 3">Z12</strain>
    </source>
</reference>
<evidence type="ECO:0000313" key="2">
    <source>
        <dbReference type="EMBL" id="TKZ35176.1"/>
    </source>
</evidence>
<gene>
    <name evidence="2" type="ORF">EZH24_06635</name>
</gene>
<evidence type="ECO:0008006" key="4">
    <source>
        <dbReference type="Google" id="ProtNLM"/>
    </source>
</evidence>
<dbReference type="Pfam" id="PF13181">
    <property type="entry name" value="TPR_8"/>
    <property type="match status" value="2"/>
</dbReference>
<dbReference type="Gene3D" id="1.25.40.10">
    <property type="entry name" value="Tetratricopeptide repeat domain"/>
    <property type="match status" value="1"/>
</dbReference>
<dbReference type="SMART" id="SM00028">
    <property type="entry name" value="TPR"/>
    <property type="match status" value="2"/>
</dbReference>